<feature type="transmembrane region" description="Helical" evidence="8">
    <location>
        <begin position="235"/>
        <end position="253"/>
    </location>
</feature>
<evidence type="ECO:0000256" key="2">
    <source>
        <dbReference type="ARBA" id="ARBA00008537"/>
    </source>
</evidence>
<organism evidence="10 11">
    <name type="scientific">Saccharopolyspora rosea</name>
    <dbReference type="NCBI Taxonomy" id="524884"/>
    <lineage>
        <taxon>Bacteria</taxon>
        <taxon>Bacillati</taxon>
        <taxon>Actinomycetota</taxon>
        <taxon>Actinomycetes</taxon>
        <taxon>Pseudonocardiales</taxon>
        <taxon>Pseudonocardiaceae</taxon>
        <taxon>Saccharopolyspora</taxon>
    </lineage>
</organism>
<dbReference type="PANTHER" id="PTHR42718">
    <property type="entry name" value="MAJOR FACILITATOR SUPERFAMILY MULTIDRUG TRANSPORTER MFSC"/>
    <property type="match status" value="1"/>
</dbReference>
<dbReference type="InterPro" id="IPR020846">
    <property type="entry name" value="MFS_dom"/>
</dbReference>
<gene>
    <name evidence="10" type="ORF">ACFQ16_24555</name>
</gene>
<feature type="transmembrane region" description="Helical" evidence="8">
    <location>
        <begin position="147"/>
        <end position="167"/>
    </location>
</feature>
<dbReference type="PANTHER" id="PTHR42718:SF9">
    <property type="entry name" value="MAJOR FACILITATOR SUPERFAMILY MULTIDRUG TRANSPORTER MFSC"/>
    <property type="match status" value="1"/>
</dbReference>
<keyword evidence="3" id="KW-0813">Transport</keyword>
<feature type="transmembrane region" description="Helical" evidence="8">
    <location>
        <begin position="206"/>
        <end position="223"/>
    </location>
</feature>
<dbReference type="NCBIfam" id="TIGR00711">
    <property type="entry name" value="efflux_EmrB"/>
    <property type="match status" value="1"/>
</dbReference>
<feature type="domain" description="Major facilitator superfamily (MFS) profile" evidence="9">
    <location>
        <begin position="19"/>
        <end position="461"/>
    </location>
</feature>
<dbReference type="Gene3D" id="1.20.1250.20">
    <property type="entry name" value="MFS general substrate transporter like domains"/>
    <property type="match status" value="1"/>
</dbReference>
<evidence type="ECO:0000256" key="3">
    <source>
        <dbReference type="ARBA" id="ARBA00022448"/>
    </source>
</evidence>
<feature type="transmembrane region" description="Helical" evidence="8">
    <location>
        <begin position="173"/>
        <end position="194"/>
    </location>
</feature>
<dbReference type="SUPFAM" id="SSF103473">
    <property type="entry name" value="MFS general substrate transporter"/>
    <property type="match status" value="1"/>
</dbReference>
<feature type="transmembrane region" description="Helical" evidence="8">
    <location>
        <begin position="435"/>
        <end position="456"/>
    </location>
</feature>
<comment type="subcellular location">
    <subcellularLocation>
        <location evidence="1">Cell membrane</location>
        <topology evidence="1">Multi-pass membrane protein</topology>
    </subcellularLocation>
</comment>
<evidence type="ECO:0000256" key="4">
    <source>
        <dbReference type="ARBA" id="ARBA00022475"/>
    </source>
</evidence>
<dbReference type="Gene3D" id="1.20.1720.10">
    <property type="entry name" value="Multidrug resistance protein D"/>
    <property type="match status" value="1"/>
</dbReference>
<comment type="similarity">
    <text evidence="2">Belongs to the major facilitator superfamily. EmrB family.</text>
</comment>
<dbReference type="InterPro" id="IPR011701">
    <property type="entry name" value="MFS"/>
</dbReference>
<dbReference type="EMBL" id="JBHTIW010000026">
    <property type="protein sequence ID" value="MFD0922929.1"/>
    <property type="molecule type" value="Genomic_DNA"/>
</dbReference>
<evidence type="ECO:0000256" key="5">
    <source>
        <dbReference type="ARBA" id="ARBA00022692"/>
    </source>
</evidence>
<evidence type="ECO:0000256" key="6">
    <source>
        <dbReference type="ARBA" id="ARBA00022989"/>
    </source>
</evidence>
<dbReference type="InterPro" id="IPR004638">
    <property type="entry name" value="EmrB-like"/>
</dbReference>
<reference evidence="11" key="1">
    <citation type="journal article" date="2019" name="Int. J. Syst. Evol. Microbiol.">
        <title>The Global Catalogue of Microorganisms (GCM) 10K type strain sequencing project: providing services to taxonomists for standard genome sequencing and annotation.</title>
        <authorList>
            <consortium name="The Broad Institute Genomics Platform"/>
            <consortium name="The Broad Institute Genome Sequencing Center for Infectious Disease"/>
            <person name="Wu L."/>
            <person name="Ma J."/>
        </authorList>
    </citation>
    <scope>NUCLEOTIDE SEQUENCE [LARGE SCALE GENOMIC DNA]</scope>
    <source>
        <strain evidence="11">CCUG 56401</strain>
    </source>
</reference>
<feature type="transmembrane region" description="Helical" evidence="8">
    <location>
        <begin position="367"/>
        <end position="388"/>
    </location>
</feature>
<keyword evidence="7 8" id="KW-0472">Membrane</keyword>
<keyword evidence="6 8" id="KW-1133">Transmembrane helix</keyword>
<evidence type="ECO:0000256" key="1">
    <source>
        <dbReference type="ARBA" id="ARBA00004651"/>
    </source>
</evidence>
<dbReference type="PROSITE" id="PS50850">
    <property type="entry name" value="MFS"/>
    <property type="match status" value="1"/>
</dbReference>
<evidence type="ECO:0000256" key="8">
    <source>
        <dbReference type="SAM" id="Phobius"/>
    </source>
</evidence>
<accession>A0ABW3FX63</accession>
<dbReference type="Pfam" id="PF07690">
    <property type="entry name" value="MFS_1"/>
    <property type="match status" value="1"/>
</dbReference>
<keyword evidence="11" id="KW-1185">Reference proteome</keyword>
<sequence>MSAVSRSVAGRGLDPRVAVCVVYVAAMFMNGMDATIVNVALPAIGAEFAVHPSATSAINVGYLVSLAVCIPASGWLGDRFGTKRVFLAAFGTFVAASALCGAAADLTQLTLARVLQGAGGGVMSPVALTMLFRAYPPERRMKLSKVLVLPTAVAPALGPVLGGFFVENLTWRWGFYVNVPVGLAALAFGALCLAEHVEARTKRFDVLGFALAAPGLGLVMYALDALPELGPGQVWAFGAAGLVLLGVLVVAQVRSAQPMLDLRLFGDPSFRRASLVLFMCVAGFLGTLYGFTLMYQTALGASAWETGLVTLPKAVGLMVASQVVGAAHQRLGPRWLLALSMVGAAFSFALMNAVGPGDAWLAAGVQWASGFFVGIASTELQVVAFATISSSATGGASTLFNVQRQVGSALGVAITASVLATVGGGSGQASDLGTYHLAMLVSAGFALVGALIALRVRDSDAQRSSRVRREEAVREAQGQEI</sequence>
<comment type="caution">
    <text evidence="10">The sequence shown here is derived from an EMBL/GenBank/DDBJ whole genome shotgun (WGS) entry which is preliminary data.</text>
</comment>
<feature type="transmembrane region" description="Helical" evidence="8">
    <location>
        <begin position="274"/>
        <end position="295"/>
    </location>
</feature>
<evidence type="ECO:0000256" key="7">
    <source>
        <dbReference type="ARBA" id="ARBA00023136"/>
    </source>
</evidence>
<evidence type="ECO:0000259" key="9">
    <source>
        <dbReference type="PROSITE" id="PS50850"/>
    </source>
</evidence>
<keyword evidence="4" id="KW-1003">Cell membrane</keyword>
<dbReference type="InterPro" id="IPR036259">
    <property type="entry name" value="MFS_trans_sf"/>
</dbReference>
<feature type="transmembrane region" description="Helical" evidence="8">
    <location>
        <begin position="21"/>
        <end position="44"/>
    </location>
</feature>
<feature type="transmembrane region" description="Helical" evidence="8">
    <location>
        <begin position="335"/>
        <end position="355"/>
    </location>
</feature>
<name>A0ABW3FX63_9PSEU</name>
<evidence type="ECO:0000313" key="10">
    <source>
        <dbReference type="EMBL" id="MFD0922929.1"/>
    </source>
</evidence>
<proteinExistence type="inferred from homology"/>
<feature type="transmembrane region" description="Helical" evidence="8">
    <location>
        <begin position="409"/>
        <end position="429"/>
    </location>
</feature>
<dbReference type="RefSeq" id="WP_380759668.1">
    <property type="nucleotide sequence ID" value="NZ_JBHTIW010000026.1"/>
</dbReference>
<dbReference type="Proteomes" id="UP001597018">
    <property type="component" value="Unassembled WGS sequence"/>
</dbReference>
<feature type="transmembrane region" description="Helical" evidence="8">
    <location>
        <begin position="307"/>
        <end position="328"/>
    </location>
</feature>
<keyword evidence="5 8" id="KW-0812">Transmembrane</keyword>
<feature type="transmembrane region" description="Helical" evidence="8">
    <location>
        <begin position="56"/>
        <end position="76"/>
    </location>
</feature>
<feature type="transmembrane region" description="Helical" evidence="8">
    <location>
        <begin position="116"/>
        <end position="135"/>
    </location>
</feature>
<feature type="transmembrane region" description="Helical" evidence="8">
    <location>
        <begin position="85"/>
        <end position="104"/>
    </location>
</feature>
<evidence type="ECO:0000313" key="11">
    <source>
        <dbReference type="Proteomes" id="UP001597018"/>
    </source>
</evidence>
<protein>
    <submittedName>
        <fullName evidence="10">DHA2 family efflux MFS transporter permease subunit</fullName>
    </submittedName>
</protein>